<reference evidence="3" key="1">
    <citation type="journal article" date="2014" name="Proc. Natl. Acad. Sci. U.S.A.">
        <title>Extensive sampling of basidiomycete genomes demonstrates inadequacy of the white-rot/brown-rot paradigm for wood decay fungi.</title>
        <authorList>
            <person name="Riley R."/>
            <person name="Salamov A.A."/>
            <person name="Brown D.W."/>
            <person name="Nagy L.G."/>
            <person name="Floudas D."/>
            <person name="Held B.W."/>
            <person name="Levasseur A."/>
            <person name="Lombard V."/>
            <person name="Morin E."/>
            <person name="Otillar R."/>
            <person name="Lindquist E.A."/>
            <person name="Sun H."/>
            <person name="LaButti K.M."/>
            <person name="Schmutz J."/>
            <person name="Jabbour D."/>
            <person name="Luo H."/>
            <person name="Baker S.E."/>
            <person name="Pisabarro A.G."/>
            <person name="Walton J.D."/>
            <person name="Blanchette R.A."/>
            <person name="Henrissat B."/>
            <person name="Martin F."/>
            <person name="Cullen D."/>
            <person name="Hibbett D.S."/>
            <person name="Grigoriev I.V."/>
        </authorList>
    </citation>
    <scope>NUCLEOTIDE SEQUENCE [LARGE SCALE GENOMIC DNA]</scope>
    <source>
        <strain evidence="3">FD-172 SS1</strain>
    </source>
</reference>
<name>A0A067MUZ9_BOTB1</name>
<dbReference type="EMBL" id="KL198019">
    <property type="protein sequence ID" value="KDQ19419.1"/>
    <property type="molecule type" value="Genomic_DNA"/>
</dbReference>
<evidence type="ECO:0000256" key="1">
    <source>
        <dbReference type="SAM" id="MobiDB-lite"/>
    </source>
</evidence>
<keyword evidence="3" id="KW-1185">Reference proteome</keyword>
<dbReference type="HOGENOM" id="CLU_1261306_0_0_1"/>
<feature type="region of interest" description="Disordered" evidence="1">
    <location>
        <begin position="53"/>
        <end position="82"/>
    </location>
</feature>
<organism evidence="2 3">
    <name type="scientific">Botryobasidium botryosum (strain FD-172 SS1)</name>
    <dbReference type="NCBI Taxonomy" id="930990"/>
    <lineage>
        <taxon>Eukaryota</taxon>
        <taxon>Fungi</taxon>
        <taxon>Dikarya</taxon>
        <taxon>Basidiomycota</taxon>
        <taxon>Agaricomycotina</taxon>
        <taxon>Agaricomycetes</taxon>
        <taxon>Cantharellales</taxon>
        <taxon>Botryobasidiaceae</taxon>
        <taxon>Botryobasidium</taxon>
    </lineage>
</organism>
<gene>
    <name evidence="2" type="ORF">BOTBODRAFT_142972</name>
</gene>
<accession>A0A067MUZ9</accession>
<dbReference type="Proteomes" id="UP000027195">
    <property type="component" value="Unassembled WGS sequence"/>
</dbReference>
<evidence type="ECO:0000313" key="2">
    <source>
        <dbReference type="EMBL" id="KDQ19419.1"/>
    </source>
</evidence>
<sequence length="219" mass="23105">MYRKKHEKDKQGRVPLATVPMVLDATMGTSKGGVVCSARGGRDMCEEELNHVAGRARTDLERKEPGTQRERPTGHSDKVMSGSGTMCCTASVLKRVARKWGLGIESPDEEIIRIGSDTAGSSVSSFLTSTETPDSCDQGAIGVGPAPNTSLVQDHMGRKGTAKTMSNVVQLQGVATISNTLMERFTLSGSSITPPNGLKSQNLVKAAGGRAILKKPPPA</sequence>
<protein>
    <submittedName>
        <fullName evidence="2">Uncharacterized protein</fullName>
    </submittedName>
</protein>
<proteinExistence type="predicted"/>
<feature type="compositionally biased region" description="Basic and acidic residues" evidence="1">
    <location>
        <begin position="53"/>
        <end position="78"/>
    </location>
</feature>
<dbReference type="AlphaFoldDB" id="A0A067MUZ9"/>
<dbReference type="InParanoid" id="A0A067MUZ9"/>
<evidence type="ECO:0000313" key="3">
    <source>
        <dbReference type="Proteomes" id="UP000027195"/>
    </source>
</evidence>